<evidence type="ECO:0000313" key="2">
    <source>
        <dbReference type="EMBL" id="CAF9902962.1"/>
    </source>
</evidence>
<sequence length="229" mass="24921">MTQLPPPAYSEKASVSSALPQTTTPATLAQSFSTARTNRIEETIVTSIYPHLESAAHRGIARTTLVLLPTDLTTSLDVDNKETANTATVIGFPSDEFVQLIYLPYTAGTLEFWRQANVIPDLVRRLKSILGAAKDNVRSEAVAPIEDSVTSPTAAPRQGFFKRTWSKPKSAPEFQGIDTEINSTQPHLMPGEIDVSAAIQDVSFRVVTEMGLYETRTDKGVVVKMEIGA</sequence>
<gene>
    <name evidence="2" type="ORF">GOMPHAMPRED_000046</name>
</gene>
<keyword evidence="3" id="KW-1185">Reference proteome</keyword>
<evidence type="ECO:0000313" key="3">
    <source>
        <dbReference type="Proteomes" id="UP000664169"/>
    </source>
</evidence>
<proteinExistence type="predicted"/>
<dbReference type="AlphaFoldDB" id="A0A8H3HUJ4"/>
<feature type="region of interest" description="Disordered" evidence="1">
    <location>
        <begin position="1"/>
        <end position="22"/>
    </location>
</feature>
<protein>
    <submittedName>
        <fullName evidence="2">Uncharacterized protein</fullName>
    </submittedName>
</protein>
<reference evidence="2" key="1">
    <citation type="submission" date="2021-03" db="EMBL/GenBank/DDBJ databases">
        <authorList>
            <person name="Tagirdzhanova G."/>
        </authorList>
    </citation>
    <scope>NUCLEOTIDE SEQUENCE</scope>
</reference>
<accession>A0A8H3HUJ4</accession>
<name>A0A8H3HUJ4_9LECA</name>
<dbReference type="EMBL" id="CAJPDQ010000001">
    <property type="protein sequence ID" value="CAF9902962.1"/>
    <property type="molecule type" value="Genomic_DNA"/>
</dbReference>
<comment type="caution">
    <text evidence="2">The sequence shown here is derived from an EMBL/GenBank/DDBJ whole genome shotgun (WGS) entry which is preliminary data.</text>
</comment>
<dbReference type="OrthoDB" id="3914029at2759"/>
<dbReference type="Proteomes" id="UP000664169">
    <property type="component" value="Unassembled WGS sequence"/>
</dbReference>
<evidence type="ECO:0000256" key="1">
    <source>
        <dbReference type="SAM" id="MobiDB-lite"/>
    </source>
</evidence>
<organism evidence="2 3">
    <name type="scientific">Gomphillus americanus</name>
    <dbReference type="NCBI Taxonomy" id="1940652"/>
    <lineage>
        <taxon>Eukaryota</taxon>
        <taxon>Fungi</taxon>
        <taxon>Dikarya</taxon>
        <taxon>Ascomycota</taxon>
        <taxon>Pezizomycotina</taxon>
        <taxon>Lecanoromycetes</taxon>
        <taxon>OSLEUM clade</taxon>
        <taxon>Ostropomycetidae</taxon>
        <taxon>Ostropales</taxon>
        <taxon>Graphidaceae</taxon>
        <taxon>Gomphilloideae</taxon>
        <taxon>Gomphillus</taxon>
    </lineage>
</organism>